<gene>
    <name evidence="2" type="ORF">PXEA_LOCUS6577</name>
</gene>
<organism evidence="2 3">
    <name type="scientific">Protopolystoma xenopodis</name>
    <dbReference type="NCBI Taxonomy" id="117903"/>
    <lineage>
        <taxon>Eukaryota</taxon>
        <taxon>Metazoa</taxon>
        <taxon>Spiralia</taxon>
        <taxon>Lophotrochozoa</taxon>
        <taxon>Platyhelminthes</taxon>
        <taxon>Monogenea</taxon>
        <taxon>Polyopisthocotylea</taxon>
        <taxon>Polystomatidea</taxon>
        <taxon>Polystomatidae</taxon>
        <taxon>Protopolystoma</taxon>
    </lineage>
</organism>
<dbReference type="Proteomes" id="UP000784294">
    <property type="component" value="Unassembled WGS sequence"/>
</dbReference>
<dbReference type="AlphaFoldDB" id="A0A3S5A6C1"/>
<keyword evidence="3" id="KW-1185">Reference proteome</keyword>
<protein>
    <submittedName>
        <fullName evidence="2">Uncharacterized protein</fullName>
    </submittedName>
</protein>
<proteinExistence type="predicted"/>
<dbReference type="EMBL" id="CAAALY010016853">
    <property type="protein sequence ID" value="VEL13137.1"/>
    <property type="molecule type" value="Genomic_DNA"/>
</dbReference>
<evidence type="ECO:0000313" key="3">
    <source>
        <dbReference type="Proteomes" id="UP000784294"/>
    </source>
</evidence>
<comment type="caution">
    <text evidence="2">The sequence shown here is derived from an EMBL/GenBank/DDBJ whole genome shotgun (WGS) entry which is preliminary data.</text>
</comment>
<evidence type="ECO:0000256" key="1">
    <source>
        <dbReference type="SAM" id="MobiDB-lite"/>
    </source>
</evidence>
<accession>A0A3S5A6C1</accession>
<feature type="non-terminal residue" evidence="2">
    <location>
        <position position="1"/>
    </location>
</feature>
<feature type="region of interest" description="Disordered" evidence="1">
    <location>
        <begin position="88"/>
        <end position="107"/>
    </location>
</feature>
<sequence>MLLKCFFASKYSQQLQHAYIQFAAAALRDYPYLCFTVAYSVYRVILMDAYYPEHKYNTRSPRETITLTPDSSTRIKWSEVSIDQWSPTVSSFRPPKKRHSRQSKTISAFVEPKAKPKSLASDTLSFIASTEAPTSTSSSLACHSCR</sequence>
<name>A0A3S5A6C1_9PLAT</name>
<reference evidence="2" key="1">
    <citation type="submission" date="2018-11" db="EMBL/GenBank/DDBJ databases">
        <authorList>
            <consortium name="Pathogen Informatics"/>
        </authorList>
    </citation>
    <scope>NUCLEOTIDE SEQUENCE</scope>
</reference>
<evidence type="ECO:0000313" key="2">
    <source>
        <dbReference type="EMBL" id="VEL13137.1"/>
    </source>
</evidence>